<keyword evidence="3" id="KW-1185">Reference proteome</keyword>
<evidence type="ECO:0000256" key="1">
    <source>
        <dbReference type="SAM" id="Phobius"/>
    </source>
</evidence>
<keyword evidence="1" id="KW-1133">Transmembrane helix</keyword>
<proteinExistence type="predicted"/>
<dbReference type="Gramene" id="AET1Gv20042900.4">
    <property type="protein sequence ID" value="AET1Gv20042900.4"/>
    <property type="gene ID" value="AET1Gv20042900"/>
</dbReference>
<reference evidence="2" key="3">
    <citation type="journal article" date="2017" name="Nature">
        <title>Genome sequence of the progenitor of the wheat D genome Aegilops tauschii.</title>
        <authorList>
            <person name="Luo M.C."/>
            <person name="Gu Y.Q."/>
            <person name="Puiu D."/>
            <person name="Wang H."/>
            <person name="Twardziok S.O."/>
            <person name="Deal K.R."/>
            <person name="Huo N."/>
            <person name="Zhu T."/>
            <person name="Wang L."/>
            <person name="Wang Y."/>
            <person name="McGuire P.E."/>
            <person name="Liu S."/>
            <person name="Long H."/>
            <person name="Ramasamy R.K."/>
            <person name="Rodriguez J.C."/>
            <person name="Van S.L."/>
            <person name="Yuan L."/>
            <person name="Wang Z."/>
            <person name="Xia Z."/>
            <person name="Xiao L."/>
            <person name="Anderson O.D."/>
            <person name="Ouyang S."/>
            <person name="Liang Y."/>
            <person name="Zimin A.V."/>
            <person name="Pertea G."/>
            <person name="Qi P."/>
            <person name="Bennetzen J.L."/>
            <person name="Dai X."/>
            <person name="Dawson M.W."/>
            <person name="Muller H.G."/>
            <person name="Kugler K."/>
            <person name="Rivarola-Duarte L."/>
            <person name="Spannagl M."/>
            <person name="Mayer K.F.X."/>
            <person name="Lu F.H."/>
            <person name="Bevan M.W."/>
            <person name="Leroy P."/>
            <person name="Li P."/>
            <person name="You F.M."/>
            <person name="Sun Q."/>
            <person name="Liu Z."/>
            <person name="Lyons E."/>
            <person name="Wicker T."/>
            <person name="Salzberg S.L."/>
            <person name="Devos K.M."/>
            <person name="Dvorak J."/>
        </authorList>
    </citation>
    <scope>NUCLEOTIDE SEQUENCE [LARGE SCALE GENOMIC DNA]</scope>
    <source>
        <strain evidence="2">cv. AL8/78</strain>
    </source>
</reference>
<protein>
    <submittedName>
        <fullName evidence="2">Uncharacterized protein</fullName>
    </submittedName>
</protein>
<evidence type="ECO:0000313" key="2">
    <source>
        <dbReference type="EnsemblPlants" id="AET1Gv20042900.4"/>
    </source>
</evidence>
<sequence>MALAVRLLLVCGLILLRLQILHCITFLFRLRTSVGMCFGICILHVIFSYIFQLYCTG</sequence>
<reference evidence="3" key="2">
    <citation type="journal article" date="2017" name="Nat. Plants">
        <title>The Aegilops tauschii genome reveals multiple impacts of transposons.</title>
        <authorList>
            <person name="Zhao G."/>
            <person name="Zou C."/>
            <person name="Li K."/>
            <person name="Wang K."/>
            <person name="Li T."/>
            <person name="Gao L."/>
            <person name="Zhang X."/>
            <person name="Wang H."/>
            <person name="Yang Z."/>
            <person name="Liu X."/>
            <person name="Jiang W."/>
            <person name="Mao L."/>
            <person name="Kong X."/>
            <person name="Jiao Y."/>
            <person name="Jia J."/>
        </authorList>
    </citation>
    <scope>NUCLEOTIDE SEQUENCE [LARGE SCALE GENOMIC DNA]</scope>
    <source>
        <strain evidence="3">cv. AL8/78</strain>
    </source>
</reference>
<dbReference type="EnsemblPlants" id="AET1Gv20042900.4">
    <property type="protein sequence ID" value="AET1Gv20042900.4"/>
    <property type="gene ID" value="AET1Gv20042900"/>
</dbReference>
<accession>A0A452XKJ2</accession>
<organism evidence="2 3">
    <name type="scientific">Aegilops tauschii subsp. strangulata</name>
    <name type="common">Goatgrass</name>
    <dbReference type="NCBI Taxonomy" id="200361"/>
    <lineage>
        <taxon>Eukaryota</taxon>
        <taxon>Viridiplantae</taxon>
        <taxon>Streptophyta</taxon>
        <taxon>Embryophyta</taxon>
        <taxon>Tracheophyta</taxon>
        <taxon>Spermatophyta</taxon>
        <taxon>Magnoliopsida</taxon>
        <taxon>Liliopsida</taxon>
        <taxon>Poales</taxon>
        <taxon>Poaceae</taxon>
        <taxon>BOP clade</taxon>
        <taxon>Pooideae</taxon>
        <taxon>Triticodae</taxon>
        <taxon>Triticeae</taxon>
        <taxon>Triticinae</taxon>
        <taxon>Aegilops</taxon>
    </lineage>
</organism>
<name>A0A452XKJ2_AEGTS</name>
<evidence type="ECO:0000313" key="3">
    <source>
        <dbReference type="Proteomes" id="UP000015105"/>
    </source>
</evidence>
<feature type="transmembrane region" description="Helical" evidence="1">
    <location>
        <begin position="33"/>
        <end position="55"/>
    </location>
</feature>
<dbReference type="Proteomes" id="UP000015105">
    <property type="component" value="Chromosome 1D"/>
</dbReference>
<reference evidence="2" key="4">
    <citation type="submission" date="2019-03" db="UniProtKB">
        <authorList>
            <consortium name="EnsemblPlants"/>
        </authorList>
    </citation>
    <scope>IDENTIFICATION</scope>
</reference>
<keyword evidence="1" id="KW-0812">Transmembrane</keyword>
<keyword evidence="1" id="KW-0472">Membrane</keyword>
<dbReference type="AlphaFoldDB" id="A0A452XKJ2"/>
<reference evidence="2" key="5">
    <citation type="journal article" date="2021" name="G3 (Bethesda)">
        <title>Aegilops tauschii genome assembly Aet v5.0 features greater sequence contiguity and improved annotation.</title>
        <authorList>
            <person name="Wang L."/>
            <person name="Zhu T."/>
            <person name="Rodriguez J.C."/>
            <person name="Deal K.R."/>
            <person name="Dubcovsky J."/>
            <person name="McGuire P.E."/>
            <person name="Lux T."/>
            <person name="Spannagl M."/>
            <person name="Mayer K.F.X."/>
            <person name="Baldrich P."/>
            <person name="Meyers B.C."/>
            <person name="Huo N."/>
            <person name="Gu Y.Q."/>
            <person name="Zhou H."/>
            <person name="Devos K.M."/>
            <person name="Bennetzen J.L."/>
            <person name="Unver T."/>
            <person name="Budak H."/>
            <person name="Gulick P.J."/>
            <person name="Galiba G."/>
            <person name="Kalapos B."/>
            <person name="Nelson D.R."/>
            <person name="Li P."/>
            <person name="You F.M."/>
            <person name="Luo M.C."/>
            <person name="Dvorak J."/>
        </authorList>
    </citation>
    <scope>NUCLEOTIDE SEQUENCE [LARGE SCALE GENOMIC DNA]</scope>
    <source>
        <strain evidence="2">cv. AL8/78</strain>
    </source>
</reference>
<reference evidence="3" key="1">
    <citation type="journal article" date="2014" name="Science">
        <title>Ancient hybridizations among the ancestral genomes of bread wheat.</title>
        <authorList>
            <consortium name="International Wheat Genome Sequencing Consortium,"/>
            <person name="Marcussen T."/>
            <person name="Sandve S.R."/>
            <person name="Heier L."/>
            <person name="Spannagl M."/>
            <person name="Pfeifer M."/>
            <person name="Jakobsen K.S."/>
            <person name="Wulff B.B."/>
            <person name="Steuernagel B."/>
            <person name="Mayer K.F."/>
            <person name="Olsen O.A."/>
        </authorList>
    </citation>
    <scope>NUCLEOTIDE SEQUENCE [LARGE SCALE GENOMIC DNA]</scope>
    <source>
        <strain evidence="3">cv. AL8/78</strain>
    </source>
</reference>